<sequence>MQTFARPDAGNQTCQTYPRRPRHAATQSAKVPFDGVDDVAATLVEGRYPESVPLRVRIRLVP</sequence>
<evidence type="ECO:0000256" key="1">
    <source>
        <dbReference type="SAM" id="MobiDB-lite"/>
    </source>
</evidence>
<proteinExistence type="predicted"/>
<organism evidence="2 3">
    <name type="scientific">Caballeronia calidae</name>
    <dbReference type="NCBI Taxonomy" id="1777139"/>
    <lineage>
        <taxon>Bacteria</taxon>
        <taxon>Pseudomonadati</taxon>
        <taxon>Pseudomonadota</taxon>
        <taxon>Betaproteobacteria</taxon>
        <taxon>Burkholderiales</taxon>
        <taxon>Burkholderiaceae</taxon>
        <taxon>Caballeronia</taxon>
    </lineage>
</organism>
<evidence type="ECO:0000313" key="3">
    <source>
        <dbReference type="Proteomes" id="UP000071859"/>
    </source>
</evidence>
<evidence type="ECO:0000313" key="2">
    <source>
        <dbReference type="EMBL" id="SAK81973.1"/>
    </source>
</evidence>
<comment type="caution">
    <text evidence="2">The sequence shown here is derived from an EMBL/GenBank/DDBJ whole genome shotgun (WGS) entry which is preliminary data.</text>
</comment>
<protein>
    <submittedName>
        <fullName evidence="2">Uncharacterized protein</fullName>
    </submittedName>
</protein>
<feature type="region of interest" description="Disordered" evidence="1">
    <location>
        <begin position="1"/>
        <end position="29"/>
    </location>
</feature>
<gene>
    <name evidence="2" type="ORF">AWB78_03971</name>
</gene>
<reference evidence="2" key="1">
    <citation type="submission" date="2016-01" db="EMBL/GenBank/DDBJ databases">
        <authorList>
            <person name="Peeters C."/>
        </authorList>
    </citation>
    <scope>NUCLEOTIDE SEQUENCE</scope>
    <source>
        <strain evidence="2">LMG 29321</strain>
    </source>
</reference>
<accession>A0A158CHX1</accession>
<dbReference type="Proteomes" id="UP000071859">
    <property type="component" value="Unassembled WGS sequence"/>
</dbReference>
<name>A0A158CHX1_9BURK</name>
<keyword evidence="3" id="KW-1185">Reference proteome</keyword>
<dbReference type="AlphaFoldDB" id="A0A158CHX1"/>
<dbReference type="EMBL" id="FCOX02000020">
    <property type="protein sequence ID" value="SAK81973.1"/>
    <property type="molecule type" value="Genomic_DNA"/>
</dbReference>